<gene>
    <name evidence="1" type="ORF">L1987_46968</name>
</gene>
<evidence type="ECO:0000313" key="2">
    <source>
        <dbReference type="Proteomes" id="UP001056120"/>
    </source>
</evidence>
<reference evidence="2" key="1">
    <citation type="journal article" date="2022" name="Mol. Ecol. Resour.">
        <title>The genomes of chicory, endive, great burdock and yacon provide insights into Asteraceae palaeo-polyploidization history and plant inulin production.</title>
        <authorList>
            <person name="Fan W."/>
            <person name="Wang S."/>
            <person name="Wang H."/>
            <person name="Wang A."/>
            <person name="Jiang F."/>
            <person name="Liu H."/>
            <person name="Zhao H."/>
            <person name="Xu D."/>
            <person name="Zhang Y."/>
        </authorList>
    </citation>
    <scope>NUCLEOTIDE SEQUENCE [LARGE SCALE GENOMIC DNA]</scope>
    <source>
        <strain evidence="2">cv. Yunnan</strain>
    </source>
</reference>
<accession>A0ACB9G198</accession>
<reference evidence="1 2" key="2">
    <citation type="journal article" date="2022" name="Mol. Ecol. Resour.">
        <title>The genomes of chicory, endive, great burdock and yacon provide insights into Asteraceae paleo-polyploidization history and plant inulin production.</title>
        <authorList>
            <person name="Fan W."/>
            <person name="Wang S."/>
            <person name="Wang H."/>
            <person name="Wang A."/>
            <person name="Jiang F."/>
            <person name="Liu H."/>
            <person name="Zhao H."/>
            <person name="Xu D."/>
            <person name="Zhang Y."/>
        </authorList>
    </citation>
    <scope>NUCLEOTIDE SEQUENCE [LARGE SCALE GENOMIC DNA]</scope>
    <source>
        <strain evidence="2">cv. Yunnan</strain>
        <tissue evidence="1">Leaves</tissue>
    </source>
</reference>
<keyword evidence="2" id="KW-1185">Reference proteome</keyword>
<dbReference type="EMBL" id="CM042032">
    <property type="protein sequence ID" value="KAI3777172.1"/>
    <property type="molecule type" value="Genomic_DNA"/>
</dbReference>
<sequence>MLTSSPEFQSPSIRRLKDIVPPPLTLSSVPKPYIFPKPQLPPSSTAGGTGSPLSAFTLSPDFSKFLNETLDTNTNRFISSSPVTDYFESLSPLGLTLSPAPPSFDPFGAALMSPLGLCLSPSSLSWCSSVLLSPTNLSGFNQNPIL</sequence>
<evidence type="ECO:0000313" key="1">
    <source>
        <dbReference type="EMBL" id="KAI3777172.1"/>
    </source>
</evidence>
<organism evidence="1 2">
    <name type="scientific">Smallanthus sonchifolius</name>
    <dbReference type="NCBI Taxonomy" id="185202"/>
    <lineage>
        <taxon>Eukaryota</taxon>
        <taxon>Viridiplantae</taxon>
        <taxon>Streptophyta</taxon>
        <taxon>Embryophyta</taxon>
        <taxon>Tracheophyta</taxon>
        <taxon>Spermatophyta</taxon>
        <taxon>Magnoliopsida</taxon>
        <taxon>eudicotyledons</taxon>
        <taxon>Gunneridae</taxon>
        <taxon>Pentapetalae</taxon>
        <taxon>asterids</taxon>
        <taxon>campanulids</taxon>
        <taxon>Asterales</taxon>
        <taxon>Asteraceae</taxon>
        <taxon>Asteroideae</taxon>
        <taxon>Heliantheae alliance</taxon>
        <taxon>Millerieae</taxon>
        <taxon>Smallanthus</taxon>
    </lineage>
</organism>
<dbReference type="Proteomes" id="UP001056120">
    <property type="component" value="Linkage Group LG15"/>
</dbReference>
<name>A0ACB9G198_9ASTR</name>
<comment type="caution">
    <text evidence="1">The sequence shown here is derived from an EMBL/GenBank/DDBJ whole genome shotgun (WGS) entry which is preliminary data.</text>
</comment>
<protein>
    <submittedName>
        <fullName evidence="1">Uncharacterized protein</fullName>
    </submittedName>
</protein>
<proteinExistence type="predicted"/>